<evidence type="ECO:0000256" key="1">
    <source>
        <dbReference type="SAM" id="MobiDB-lite"/>
    </source>
</evidence>
<organism evidence="2 3">
    <name type="scientific">Emiliania huxleyi (strain CCMP1516)</name>
    <dbReference type="NCBI Taxonomy" id="280463"/>
    <lineage>
        <taxon>Eukaryota</taxon>
        <taxon>Haptista</taxon>
        <taxon>Haptophyta</taxon>
        <taxon>Prymnesiophyceae</taxon>
        <taxon>Isochrysidales</taxon>
        <taxon>Noelaerhabdaceae</taxon>
        <taxon>Emiliania</taxon>
    </lineage>
</organism>
<feature type="region of interest" description="Disordered" evidence="1">
    <location>
        <begin position="174"/>
        <end position="200"/>
    </location>
</feature>
<dbReference type="Proteomes" id="UP000013827">
    <property type="component" value="Unassembled WGS sequence"/>
</dbReference>
<dbReference type="KEGG" id="ehx:EMIHUDRAFT_441551"/>
<evidence type="ECO:0000313" key="2">
    <source>
        <dbReference type="EnsemblProtists" id="EOD33472"/>
    </source>
</evidence>
<protein>
    <submittedName>
        <fullName evidence="2">Uncharacterized protein</fullName>
    </submittedName>
</protein>
<dbReference type="RefSeq" id="XP_005785901.1">
    <property type="nucleotide sequence ID" value="XM_005785844.1"/>
</dbReference>
<evidence type="ECO:0000313" key="3">
    <source>
        <dbReference type="Proteomes" id="UP000013827"/>
    </source>
</evidence>
<sequence length="255" mass="28023">GSPIEAVASVFRRKFQCWHLYRLNDCWFTRKQREGLIPCNQSGVVAFRQQFGAAASSCATHPPSPVRRAPPALLAPPAPPQLPCPSPHHLPQLPRADCGASRVARRLCLQRRRPLRYHGPVPLLALLPCAALHVRHPRRAVRDAQRVRPFDPRLPRRAARRAQPLPALHALPPRRRQRRGPAAARHLRGARCSHRADPATGAAAAKPIESGYLRFIVNLAARAHTTSALLSFPANCGVLRAALEALIGISLGKLK</sequence>
<name>A0A0D3KCI7_EMIH1</name>
<dbReference type="PaxDb" id="2903-EOD33472"/>
<keyword evidence="3" id="KW-1185">Reference proteome</keyword>
<accession>A0A0D3KCI7</accession>
<dbReference type="HOGENOM" id="CLU_1092369_0_0_1"/>
<reference evidence="3" key="1">
    <citation type="journal article" date="2013" name="Nature">
        <title>Pan genome of the phytoplankton Emiliania underpins its global distribution.</title>
        <authorList>
            <person name="Read B.A."/>
            <person name="Kegel J."/>
            <person name="Klute M.J."/>
            <person name="Kuo A."/>
            <person name="Lefebvre S.C."/>
            <person name="Maumus F."/>
            <person name="Mayer C."/>
            <person name="Miller J."/>
            <person name="Monier A."/>
            <person name="Salamov A."/>
            <person name="Young J."/>
            <person name="Aguilar M."/>
            <person name="Claverie J.M."/>
            <person name="Frickenhaus S."/>
            <person name="Gonzalez K."/>
            <person name="Herman E.K."/>
            <person name="Lin Y.C."/>
            <person name="Napier J."/>
            <person name="Ogata H."/>
            <person name="Sarno A.F."/>
            <person name="Shmutz J."/>
            <person name="Schroeder D."/>
            <person name="de Vargas C."/>
            <person name="Verret F."/>
            <person name="von Dassow P."/>
            <person name="Valentin K."/>
            <person name="Van de Peer Y."/>
            <person name="Wheeler G."/>
            <person name="Dacks J.B."/>
            <person name="Delwiche C.F."/>
            <person name="Dyhrman S.T."/>
            <person name="Glockner G."/>
            <person name="John U."/>
            <person name="Richards T."/>
            <person name="Worden A.Z."/>
            <person name="Zhang X."/>
            <person name="Grigoriev I.V."/>
            <person name="Allen A.E."/>
            <person name="Bidle K."/>
            <person name="Borodovsky M."/>
            <person name="Bowler C."/>
            <person name="Brownlee C."/>
            <person name="Cock J.M."/>
            <person name="Elias M."/>
            <person name="Gladyshev V.N."/>
            <person name="Groth M."/>
            <person name="Guda C."/>
            <person name="Hadaegh A."/>
            <person name="Iglesias-Rodriguez M.D."/>
            <person name="Jenkins J."/>
            <person name="Jones B.M."/>
            <person name="Lawson T."/>
            <person name="Leese F."/>
            <person name="Lindquist E."/>
            <person name="Lobanov A."/>
            <person name="Lomsadze A."/>
            <person name="Malik S.B."/>
            <person name="Marsh M.E."/>
            <person name="Mackinder L."/>
            <person name="Mock T."/>
            <person name="Mueller-Roeber B."/>
            <person name="Pagarete A."/>
            <person name="Parker M."/>
            <person name="Probert I."/>
            <person name="Quesneville H."/>
            <person name="Raines C."/>
            <person name="Rensing S.A."/>
            <person name="Riano-Pachon D.M."/>
            <person name="Richier S."/>
            <person name="Rokitta S."/>
            <person name="Shiraiwa Y."/>
            <person name="Soanes D.M."/>
            <person name="van der Giezen M."/>
            <person name="Wahlund T.M."/>
            <person name="Williams B."/>
            <person name="Wilson W."/>
            <person name="Wolfe G."/>
            <person name="Wurch L.L."/>
        </authorList>
    </citation>
    <scope>NUCLEOTIDE SEQUENCE</scope>
</reference>
<dbReference type="GeneID" id="17278742"/>
<dbReference type="EnsemblProtists" id="EOD33472">
    <property type="protein sequence ID" value="EOD33472"/>
    <property type="gene ID" value="EMIHUDRAFT_441551"/>
</dbReference>
<dbReference type="AlphaFoldDB" id="A0A0D3KCI7"/>
<proteinExistence type="predicted"/>
<feature type="compositionally biased region" description="Basic residues" evidence="1">
    <location>
        <begin position="174"/>
        <end position="193"/>
    </location>
</feature>
<reference evidence="2" key="2">
    <citation type="submission" date="2024-10" db="UniProtKB">
        <authorList>
            <consortium name="EnsemblProtists"/>
        </authorList>
    </citation>
    <scope>IDENTIFICATION</scope>
</reference>